<dbReference type="NCBIfam" id="NF004976">
    <property type="entry name" value="PRK06349.1"/>
    <property type="match status" value="1"/>
</dbReference>
<dbReference type="Pfam" id="PF03447">
    <property type="entry name" value="NAD_binding_3"/>
    <property type="match status" value="1"/>
</dbReference>
<comment type="pathway">
    <text evidence="1 11">Amino-acid biosynthesis; L-threonine biosynthesis; L-threonine from L-aspartate: step 3/5.</text>
</comment>
<dbReference type="SUPFAM" id="SSF55347">
    <property type="entry name" value="Glyceraldehyde-3-phosphate dehydrogenase-like, C-terminal domain"/>
    <property type="match status" value="1"/>
</dbReference>
<dbReference type="Pfam" id="PF01842">
    <property type="entry name" value="ACT"/>
    <property type="match status" value="1"/>
</dbReference>
<evidence type="ECO:0000313" key="15">
    <source>
        <dbReference type="Proteomes" id="UP001060414"/>
    </source>
</evidence>
<comment type="catalytic activity">
    <reaction evidence="11">
        <text>L-homoserine + NADP(+) = L-aspartate 4-semialdehyde + NADPH + H(+)</text>
        <dbReference type="Rhea" id="RHEA:15761"/>
        <dbReference type="ChEBI" id="CHEBI:15378"/>
        <dbReference type="ChEBI" id="CHEBI:57476"/>
        <dbReference type="ChEBI" id="CHEBI:57783"/>
        <dbReference type="ChEBI" id="CHEBI:58349"/>
        <dbReference type="ChEBI" id="CHEBI:537519"/>
        <dbReference type="EC" id="1.1.1.3"/>
    </reaction>
</comment>
<evidence type="ECO:0000256" key="6">
    <source>
        <dbReference type="ARBA" id="ARBA00022605"/>
    </source>
</evidence>
<dbReference type="InterPro" id="IPR019811">
    <property type="entry name" value="HDH_CS"/>
</dbReference>
<evidence type="ECO:0000256" key="12">
    <source>
        <dbReference type="RuleBase" id="RU004171"/>
    </source>
</evidence>
<evidence type="ECO:0000256" key="2">
    <source>
        <dbReference type="ARBA" id="ARBA00005062"/>
    </source>
</evidence>
<gene>
    <name evidence="14" type="ORF">L9S41_03425</name>
</gene>
<evidence type="ECO:0000256" key="8">
    <source>
        <dbReference type="ARBA" id="ARBA00022857"/>
    </source>
</evidence>
<dbReference type="InterPro" id="IPR016204">
    <property type="entry name" value="HDH"/>
</dbReference>
<comment type="similarity">
    <text evidence="3 12">Belongs to the homoserine dehydrogenase family.</text>
</comment>
<dbReference type="Proteomes" id="UP001060414">
    <property type="component" value="Chromosome"/>
</dbReference>
<keyword evidence="7 11" id="KW-0791">Threonine biosynthesis</keyword>
<dbReference type="SUPFAM" id="SSF51735">
    <property type="entry name" value="NAD(P)-binding Rossmann-fold domains"/>
    <property type="match status" value="1"/>
</dbReference>
<dbReference type="PIRSF" id="PIRSF000098">
    <property type="entry name" value="Homoser_dehydrog"/>
    <property type="match status" value="1"/>
</dbReference>
<proteinExistence type="inferred from homology"/>
<dbReference type="Pfam" id="PF00742">
    <property type="entry name" value="Homoserine_dh"/>
    <property type="match status" value="1"/>
</dbReference>
<organism evidence="14 15">
    <name type="scientific">Geoalkalibacter halelectricus</name>
    <dbReference type="NCBI Taxonomy" id="2847045"/>
    <lineage>
        <taxon>Bacteria</taxon>
        <taxon>Pseudomonadati</taxon>
        <taxon>Thermodesulfobacteriota</taxon>
        <taxon>Desulfuromonadia</taxon>
        <taxon>Desulfuromonadales</taxon>
        <taxon>Geoalkalibacteraceae</taxon>
        <taxon>Geoalkalibacter</taxon>
    </lineage>
</organism>
<sequence>MKEIKAGLIGLGTIGTGVVKVFQKNAELMEKRLGARLRLVKIADLDITTDRGITLDPALLTTDAYEVIRDPNIKVVIELIGGYEPARTFVLEAIAQGKHVITANKALLALHGDEILSAAEKQGVCVMFEAAVAGGIPVISAIKESLCANRFRSVQGILNGTCNYILSRMSREGLEFEAVLKDAQAQGYAEADPTFDIEGVDTAHKLAILISLCFGTRVDFNSIYTEGISNISALDLQFAKQFGYEIKLLAIGKLGYGKVEARVHPTMIPISHPLADVGGVFNAVRLQGDFVGPVMLHGQGAGMDATASAVMGDAMTVARDLLRKGPLRTPSMGCALAVRSDFPVRSMEELVGHYYLRFGVLDRPGVLAQIAGILGNHDISIASMMQPERQVGGAVPIVIMTHDAGEANIRAALEEIDQLDLVREKSHLIRIENDLA</sequence>
<feature type="domain" description="ACT" evidence="13">
    <location>
        <begin position="355"/>
        <end position="430"/>
    </location>
</feature>
<dbReference type="InterPro" id="IPR005106">
    <property type="entry name" value="Asp/hSer_DH_NAD-bd"/>
</dbReference>
<evidence type="ECO:0000256" key="11">
    <source>
        <dbReference type="RuleBase" id="RU000579"/>
    </source>
</evidence>
<comment type="pathway">
    <text evidence="2 11">Amino-acid biosynthesis; L-methionine biosynthesis via de novo pathway; L-homoserine from L-aspartate: step 3/3.</text>
</comment>
<dbReference type="Gene3D" id="3.30.360.10">
    <property type="entry name" value="Dihydrodipicolinate Reductase, domain 2"/>
    <property type="match status" value="1"/>
</dbReference>
<dbReference type="SUPFAM" id="SSF55021">
    <property type="entry name" value="ACT-like"/>
    <property type="match status" value="1"/>
</dbReference>
<dbReference type="InterPro" id="IPR001342">
    <property type="entry name" value="HDH_cat"/>
</dbReference>
<dbReference type="Gene3D" id="3.40.50.720">
    <property type="entry name" value="NAD(P)-binding Rossmann-like Domain"/>
    <property type="match status" value="1"/>
</dbReference>
<evidence type="ECO:0000256" key="9">
    <source>
        <dbReference type="ARBA" id="ARBA00023002"/>
    </source>
</evidence>
<dbReference type="PROSITE" id="PS01042">
    <property type="entry name" value="HOMOSER_DHGENASE"/>
    <property type="match status" value="1"/>
</dbReference>
<dbReference type="PANTHER" id="PTHR43331:SF1">
    <property type="entry name" value="HOMOSERINE DEHYDROGENASE"/>
    <property type="match status" value="1"/>
</dbReference>
<evidence type="ECO:0000259" key="13">
    <source>
        <dbReference type="PROSITE" id="PS51671"/>
    </source>
</evidence>
<dbReference type="InterPro" id="IPR002912">
    <property type="entry name" value="ACT_dom"/>
</dbReference>
<protein>
    <recommendedName>
        <fullName evidence="5 11">Homoserine dehydrogenase</fullName>
        <ecNumber evidence="4 11">1.1.1.3</ecNumber>
    </recommendedName>
</protein>
<evidence type="ECO:0000256" key="7">
    <source>
        <dbReference type="ARBA" id="ARBA00022697"/>
    </source>
</evidence>
<keyword evidence="10 11" id="KW-0486">Methionine biosynthesis</keyword>
<keyword evidence="6 11" id="KW-0028">Amino-acid biosynthesis</keyword>
<accession>A0ABY5ZMX9</accession>
<keyword evidence="9 11" id="KW-0560">Oxidoreductase</keyword>
<reference evidence="14" key="1">
    <citation type="journal article" date="2022" name="Environ. Microbiol.">
        <title>Geoalkalibacter halelectricus SAP #1 sp. nov. possessing extracellular electron transfer and mineral#reducing capabilities from a haloalkaline environment.</title>
        <authorList>
            <person name="Yadav S."/>
            <person name="Singh R."/>
            <person name="Sundharam S.S."/>
            <person name="Chaudhary S."/>
            <person name="Krishnamurthi S."/>
            <person name="Patil S.A."/>
        </authorList>
    </citation>
    <scope>NUCLEOTIDE SEQUENCE</scope>
    <source>
        <strain evidence="14">SAP-1</strain>
    </source>
</reference>
<evidence type="ECO:0000256" key="4">
    <source>
        <dbReference type="ARBA" id="ARBA00013213"/>
    </source>
</evidence>
<dbReference type="RefSeq" id="WP_260748814.1">
    <property type="nucleotide sequence ID" value="NZ_CP092109.1"/>
</dbReference>
<dbReference type="InterPro" id="IPR036291">
    <property type="entry name" value="NAD(P)-bd_dom_sf"/>
</dbReference>
<dbReference type="PANTHER" id="PTHR43331">
    <property type="entry name" value="HOMOSERINE DEHYDROGENASE"/>
    <property type="match status" value="1"/>
</dbReference>
<keyword evidence="15" id="KW-1185">Reference proteome</keyword>
<evidence type="ECO:0000256" key="3">
    <source>
        <dbReference type="ARBA" id="ARBA00006753"/>
    </source>
</evidence>
<dbReference type="CDD" id="cd04881">
    <property type="entry name" value="ACT_HSDH-Hom"/>
    <property type="match status" value="1"/>
</dbReference>
<dbReference type="PROSITE" id="PS51671">
    <property type="entry name" value="ACT"/>
    <property type="match status" value="1"/>
</dbReference>
<name>A0ABY5ZMX9_9BACT</name>
<evidence type="ECO:0000256" key="10">
    <source>
        <dbReference type="ARBA" id="ARBA00023167"/>
    </source>
</evidence>
<evidence type="ECO:0000256" key="5">
    <source>
        <dbReference type="ARBA" id="ARBA00013376"/>
    </source>
</evidence>
<dbReference type="EC" id="1.1.1.3" evidence="4 11"/>
<dbReference type="InterPro" id="IPR045865">
    <property type="entry name" value="ACT-like_dom_sf"/>
</dbReference>
<keyword evidence="8 11" id="KW-0521">NADP</keyword>
<evidence type="ECO:0000313" key="14">
    <source>
        <dbReference type="EMBL" id="UWZ80458.1"/>
    </source>
</evidence>
<dbReference type="Gene3D" id="3.30.70.260">
    <property type="match status" value="1"/>
</dbReference>
<evidence type="ECO:0000256" key="1">
    <source>
        <dbReference type="ARBA" id="ARBA00005056"/>
    </source>
</evidence>
<dbReference type="EMBL" id="CP092109">
    <property type="protein sequence ID" value="UWZ80458.1"/>
    <property type="molecule type" value="Genomic_DNA"/>
</dbReference>